<dbReference type="AlphaFoldDB" id="F4LLU4"/>
<feature type="signal peptide" evidence="1">
    <location>
        <begin position="1"/>
        <end position="26"/>
    </location>
</feature>
<dbReference type="eggNOG" id="ENOG5031ZRF">
    <property type="taxonomic scope" value="Bacteria"/>
</dbReference>
<reference evidence="3" key="1">
    <citation type="submission" date="2011-04" db="EMBL/GenBank/DDBJ databases">
        <title>The complete genome of Treponema brennaborense DSM 12168.</title>
        <authorList>
            <person name="Lucas S."/>
            <person name="Han J."/>
            <person name="Lapidus A."/>
            <person name="Bruce D."/>
            <person name="Goodwin L."/>
            <person name="Pitluck S."/>
            <person name="Peters L."/>
            <person name="Kyrpides N."/>
            <person name="Mavromatis K."/>
            <person name="Ivanova N."/>
            <person name="Mikhailova N."/>
            <person name="Pagani I."/>
            <person name="Teshima H."/>
            <person name="Detter J.C."/>
            <person name="Tapia R."/>
            <person name="Han C."/>
            <person name="Land M."/>
            <person name="Hauser L."/>
            <person name="Markowitz V."/>
            <person name="Cheng J.-F."/>
            <person name="Hugenholtz P."/>
            <person name="Woyke T."/>
            <person name="Wu D."/>
            <person name="Gronow S."/>
            <person name="Wellnitz S."/>
            <person name="Brambilla E."/>
            <person name="Klenk H.-P."/>
            <person name="Eisen J.A."/>
        </authorList>
    </citation>
    <scope>NUCLEOTIDE SEQUENCE [LARGE SCALE GENOMIC DNA]</scope>
    <source>
        <strain evidence="3">DSM 12168 / CIP 105900 / DD5/3</strain>
    </source>
</reference>
<dbReference type="EMBL" id="CP002696">
    <property type="protein sequence ID" value="AEE15636.1"/>
    <property type="molecule type" value="Genomic_DNA"/>
</dbReference>
<keyword evidence="1" id="KW-0732">Signal</keyword>
<proteinExistence type="predicted"/>
<dbReference type="RefSeq" id="WP_013757355.1">
    <property type="nucleotide sequence ID" value="NC_015500.1"/>
</dbReference>
<evidence type="ECO:0000313" key="3">
    <source>
        <dbReference type="Proteomes" id="UP000006546"/>
    </source>
</evidence>
<sequence length="243" mass="26330">MKRTAKITGAALAVVLGLCMTGCPNGNGGGEAPAPEDTVRDAAIVKDWHIAPGDQNKVDAAKLKIEAVTAVADKANCMKVTWSSSAAWKMCELYALLPADVDYGIYDGLQFDVKLPVSSNFLLMIRNPKGTTVKVAEDFVYRGTDDDGAFVWVTVKKPFADAIDTQWGQPLLGDATLKEWLTTDKTTQKQLNLNPVLNPGADTVMGEVDTDYVTYFDNIGFYVKGAAKDGSEDTFTAVWDFEK</sequence>
<dbReference type="HOGENOM" id="CLU_1142188_0_0_12"/>
<keyword evidence="3" id="KW-1185">Reference proteome</keyword>
<dbReference type="KEGG" id="tbe:Trebr_0185"/>
<evidence type="ECO:0000256" key="1">
    <source>
        <dbReference type="SAM" id="SignalP"/>
    </source>
</evidence>
<evidence type="ECO:0008006" key="4">
    <source>
        <dbReference type="Google" id="ProtNLM"/>
    </source>
</evidence>
<dbReference type="Proteomes" id="UP000006546">
    <property type="component" value="Chromosome"/>
</dbReference>
<name>F4LLU4_TREBD</name>
<gene>
    <name evidence="2" type="ordered locus">Trebr_0185</name>
</gene>
<dbReference type="STRING" id="906968.Trebr_0185"/>
<protein>
    <recommendedName>
        <fullName evidence="4">Lipoprotein</fullName>
    </recommendedName>
</protein>
<evidence type="ECO:0000313" key="2">
    <source>
        <dbReference type="EMBL" id="AEE15636.1"/>
    </source>
</evidence>
<accession>F4LLU4</accession>
<organism evidence="2 3">
    <name type="scientific">Treponema brennaborense (strain DSM 12168 / CIP 105900 / DD5/3)</name>
    <dbReference type="NCBI Taxonomy" id="906968"/>
    <lineage>
        <taxon>Bacteria</taxon>
        <taxon>Pseudomonadati</taxon>
        <taxon>Spirochaetota</taxon>
        <taxon>Spirochaetia</taxon>
        <taxon>Spirochaetales</taxon>
        <taxon>Treponemataceae</taxon>
        <taxon>Treponema</taxon>
    </lineage>
</organism>
<feature type="chain" id="PRO_5003317792" description="Lipoprotein" evidence="1">
    <location>
        <begin position="27"/>
        <end position="243"/>
    </location>
</feature>